<evidence type="ECO:0000313" key="3">
    <source>
        <dbReference type="EMBL" id="THH16499.1"/>
    </source>
</evidence>
<dbReference type="Proteomes" id="UP000310158">
    <property type="component" value="Unassembled WGS sequence"/>
</dbReference>
<feature type="compositionally biased region" description="Low complexity" evidence="1">
    <location>
        <begin position="61"/>
        <end position="72"/>
    </location>
</feature>
<keyword evidence="2" id="KW-0472">Membrane</keyword>
<evidence type="ECO:0000256" key="1">
    <source>
        <dbReference type="SAM" id="MobiDB-lite"/>
    </source>
</evidence>
<dbReference type="EMBL" id="SGPL01000155">
    <property type="protein sequence ID" value="THH16499.1"/>
    <property type="molecule type" value="Genomic_DNA"/>
</dbReference>
<name>A0A4S4LVE9_9AGAM</name>
<dbReference type="AlphaFoldDB" id="A0A4S4LVE9"/>
<sequence>MILSTVLRGRVLGQREASDVYFWAFSKIHPNAMGILVFIVAFTEHRDPRAIDTGVYAKLRSSGSISSNGSKSYARGDLQSGPVPPTPSRTPFEFGWRRRPNRKPTGLMDPYAVPRAQSRQLLPTSQFNSSLYKRQRPHRQLRTPVSFPRIVSPCLSIRLAPPSLFSLNR</sequence>
<proteinExistence type="predicted"/>
<evidence type="ECO:0000313" key="4">
    <source>
        <dbReference type="Proteomes" id="UP000310158"/>
    </source>
</evidence>
<gene>
    <name evidence="3" type="ORF">EW146_g4151</name>
</gene>
<keyword evidence="2" id="KW-0812">Transmembrane</keyword>
<reference evidence="3 4" key="1">
    <citation type="submission" date="2019-02" db="EMBL/GenBank/DDBJ databases">
        <title>Genome sequencing of the rare red list fungi Bondarzewia mesenterica.</title>
        <authorList>
            <person name="Buettner E."/>
            <person name="Kellner H."/>
        </authorList>
    </citation>
    <scope>NUCLEOTIDE SEQUENCE [LARGE SCALE GENOMIC DNA]</scope>
    <source>
        <strain evidence="3 4">DSM 108281</strain>
    </source>
</reference>
<comment type="caution">
    <text evidence="3">The sequence shown here is derived from an EMBL/GenBank/DDBJ whole genome shotgun (WGS) entry which is preliminary data.</text>
</comment>
<keyword evidence="2" id="KW-1133">Transmembrane helix</keyword>
<feature type="region of interest" description="Disordered" evidence="1">
    <location>
        <begin position="61"/>
        <end position="99"/>
    </location>
</feature>
<protein>
    <submittedName>
        <fullName evidence="3">Uncharacterized protein</fullName>
    </submittedName>
</protein>
<accession>A0A4S4LVE9</accession>
<organism evidence="3 4">
    <name type="scientific">Bondarzewia mesenterica</name>
    <dbReference type="NCBI Taxonomy" id="1095465"/>
    <lineage>
        <taxon>Eukaryota</taxon>
        <taxon>Fungi</taxon>
        <taxon>Dikarya</taxon>
        <taxon>Basidiomycota</taxon>
        <taxon>Agaricomycotina</taxon>
        <taxon>Agaricomycetes</taxon>
        <taxon>Russulales</taxon>
        <taxon>Bondarzewiaceae</taxon>
        <taxon>Bondarzewia</taxon>
    </lineage>
</organism>
<keyword evidence="4" id="KW-1185">Reference proteome</keyword>
<feature type="transmembrane region" description="Helical" evidence="2">
    <location>
        <begin position="20"/>
        <end position="42"/>
    </location>
</feature>
<evidence type="ECO:0000256" key="2">
    <source>
        <dbReference type="SAM" id="Phobius"/>
    </source>
</evidence>